<protein>
    <submittedName>
        <fullName evidence="4">DNA, contig: SP630</fullName>
    </submittedName>
</protein>
<gene>
    <name evidence="4" type="ORF">SP6_30_02030</name>
</gene>
<keyword evidence="2" id="KW-0804">Transcription</keyword>
<dbReference type="EMBL" id="BBJS01000030">
    <property type="protein sequence ID" value="GAN14062.1"/>
    <property type="molecule type" value="Genomic_DNA"/>
</dbReference>
<dbReference type="InterPro" id="IPR029062">
    <property type="entry name" value="Class_I_gatase-like"/>
</dbReference>
<feature type="domain" description="HTH araC/xylS-type" evidence="3">
    <location>
        <begin position="240"/>
        <end position="338"/>
    </location>
</feature>
<dbReference type="PANTHER" id="PTHR43130:SF3">
    <property type="entry name" value="HTH-TYPE TRANSCRIPTIONAL REGULATOR RV1931C"/>
    <property type="match status" value="1"/>
</dbReference>
<reference evidence="4 5" key="1">
    <citation type="submission" date="2014-08" db="EMBL/GenBank/DDBJ databases">
        <title>Whole genome shotgun sequence of Sphingomonas paucimobilis NBRC 13935.</title>
        <authorList>
            <person name="Hosoyama A."/>
            <person name="Hashimoto M."/>
            <person name="Hosoyama Y."/>
            <person name="Noguchi M."/>
            <person name="Uohara A."/>
            <person name="Ohji S."/>
            <person name="Katano-Makiyama Y."/>
            <person name="Ichikawa N."/>
            <person name="Kimura A."/>
            <person name="Yamazoe A."/>
            <person name="Fujita N."/>
        </authorList>
    </citation>
    <scope>NUCLEOTIDE SEQUENCE [LARGE SCALE GENOMIC DNA]</scope>
    <source>
        <strain evidence="4 5">NBRC 13935</strain>
    </source>
</reference>
<dbReference type="Pfam" id="PF01965">
    <property type="entry name" value="DJ-1_PfpI"/>
    <property type="match status" value="1"/>
</dbReference>
<evidence type="ECO:0000313" key="4">
    <source>
        <dbReference type="EMBL" id="GAN14062.1"/>
    </source>
</evidence>
<keyword evidence="5" id="KW-1185">Reference proteome</keyword>
<dbReference type="GO" id="GO:0043565">
    <property type="term" value="F:sequence-specific DNA binding"/>
    <property type="evidence" value="ECO:0007669"/>
    <property type="project" value="InterPro"/>
</dbReference>
<dbReference type="Proteomes" id="UP000032025">
    <property type="component" value="Unassembled WGS sequence"/>
</dbReference>
<dbReference type="InterPro" id="IPR018060">
    <property type="entry name" value="HTH_AraC"/>
</dbReference>
<dbReference type="PANTHER" id="PTHR43130">
    <property type="entry name" value="ARAC-FAMILY TRANSCRIPTIONAL REGULATOR"/>
    <property type="match status" value="1"/>
</dbReference>
<evidence type="ECO:0000259" key="3">
    <source>
        <dbReference type="PROSITE" id="PS01124"/>
    </source>
</evidence>
<dbReference type="InterPro" id="IPR052158">
    <property type="entry name" value="INH-QAR"/>
</dbReference>
<organism evidence="4 5">
    <name type="scientific">Sphingomonas paucimobilis NBRC 13935</name>
    <dbReference type="NCBI Taxonomy" id="1219050"/>
    <lineage>
        <taxon>Bacteria</taxon>
        <taxon>Pseudomonadati</taxon>
        <taxon>Pseudomonadota</taxon>
        <taxon>Alphaproteobacteria</taxon>
        <taxon>Sphingomonadales</taxon>
        <taxon>Sphingomonadaceae</taxon>
        <taxon>Sphingomonas</taxon>
    </lineage>
</organism>
<dbReference type="InterPro" id="IPR002818">
    <property type="entry name" value="DJ-1/PfpI"/>
</dbReference>
<name>A0A0C9NCN3_SPHPI</name>
<evidence type="ECO:0000313" key="5">
    <source>
        <dbReference type="Proteomes" id="UP000032025"/>
    </source>
</evidence>
<dbReference type="Gene3D" id="1.10.10.60">
    <property type="entry name" value="Homeodomain-like"/>
    <property type="match status" value="1"/>
</dbReference>
<dbReference type="GO" id="GO:0003700">
    <property type="term" value="F:DNA-binding transcription factor activity"/>
    <property type="evidence" value="ECO:0007669"/>
    <property type="project" value="InterPro"/>
</dbReference>
<dbReference type="SMART" id="SM00342">
    <property type="entry name" value="HTH_ARAC"/>
    <property type="match status" value="1"/>
</dbReference>
<dbReference type="Pfam" id="PF12833">
    <property type="entry name" value="HTH_18"/>
    <property type="match status" value="1"/>
</dbReference>
<dbReference type="AlphaFoldDB" id="A0A0C9NCN3"/>
<dbReference type="Gene3D" id="3.40.50.880">
    <property type="match status" value="1"/>
</dbReference>
<dbReference type="SUPFAM" id="SSF52317">
    <property type="entry name" value="Class I glutamine amidotransferase-like"/>
    <property type="match status" value="1"/>
</dbReference>
<proteinExistence type="predicted"/>
<dbReference type="InterPro" id="IPR009057">
    <property type="entry name" value="Homeodomain-like_sf"/>
</dbReference>
<dbReference type="SUPFAM" id="SSF46689">
    <property type="entry name" value="Homeodomain-like"/>
    <property type="match status" value="2"/>
</dbReference>
<evidence type="ECO:0000256" key="1">
    <source>
        <dbReference type="ARBA" id="ARBA00023015"/>
    </source>
</evidence>
<keyword evidence="1" id="KW-0805">Transcription regulation</keyword>
<dbReference type="CDD" id="cd03136">
    <property type="entry name" value="GATase1_AraC_ArgR_like"/>
    <property type="match status" value="1"/>
</dbReference>
<sequence>MRIMGSFSPPPFNTGFHHRTGGPRLSVGFLLTKRFTLCAFANFVDVLRLAADEGDRSRHILCDWKILSDTSASIPSSSGVSVQPNERFGDPTRFDYIVVIGGLIDEIDDFGSEYIDYLRQAARAGVPLVGVCTGAFLLHRAGLLHGYKCCVSWFHHRDFLEQFDGLNPVSDQIFVVDRDRLTCSGGASSAHLAAHLVEKHVGRAQASKSLHIMIIDDPLTADKPQPGLPLDFKTQDPIVLRALLIAQQNIETPLSVADIAERMKISKRQLERRFQSALGLSPQVAFMDLRLTLARHLLETTDRSITTIAVTCGFCDSSHMSRMFRRRFGHSPFETRAGLSGGDRAEAADDLEIIAHQDQ</sequence>
<dbReference type="PROSITE" id="PS01124">
    <property type="entry name" value="HTH_ARAC_FAMILY_2"/>
    <property type="match status" value="1"/>
</dbReference>
<comment type="caution">
    <text evidence="4">The sequence shown here is derived from an EMBL/GenBank/DDBJ whole genome shotgun (WGS) entry which is preliminary data.</text>
</comment>
<accession>A0A0C9NCN3</accession>
<evidence type="ECO:0000256" key="2">
    <source>
        <dbReference type="ARBA" id="ARBA00023163"/>
    </source>
</evidence>